<sequence>MEAKETENKTRPSRLKKWSKELISIVILMTLVSMALDWYRSTSMPSGEAPSLKAMTIQGLPVDIIQQSQEKPVVLYFWATWCGACKFVSPTINWFATDHQVLSIALSSGTNERVQQYMAAKEYDFPVINDTTGLISRQWNISVTPTVVIINKGQIESISTGIITPIGLWLRILFA</sequence>
<evidence type="ECO:0000313" key="4">
    <source>
        <dbReference type="EMBL" id="SNX48189.1"/>
    </source>
</evidence>
<dbReference type="RefSeq" id="WP_096993389.1">
    <property type="nucleotide sequence ID" value="NZ_JBHSII010000011.1"/>
</dbReference>
<name>A0A240EJ22_9VIBR</name>
<keyword evidence="1" id="KW-0676">Redox-active center</keyword>
<feature type="domain" description="Thioredoxin" evidence="3">
    <location>
        <begin position="43"/>
        <end position="175"/>
    </location>
</feature>
<dbReference type="Proteomes" id="UP000219336">
    <property type="component" value="Unassembled WGS sequence"/>
</dbReference>
<feature type="transmembrane region" description="Helical" evidence="2">
    <location>
        <begin position="21"/>
        <end position="39"/>
    </location>
</feature>
<evidence type="ECO:0000256" key="2">
    <source>
        <dbReference type="SAM" id="Phobius"/>
    </source>
</evidence>
<dbReference type="EMBL" id="OANU01000023">
    <property type="protein sequence ID" value="SNX48189.1"/>
    <property type="molecule type" value="Genomic_DNA"/>
</dbReference>
<dbReference type="InterPro" id="IPR017937">
    <property type="entry name" value="Thioredoxin_CS"/>
</dbReference>
<reference evidence="5" key="1">
    <citation type="submission" date="2016-06" db="EMBL/GenBank/DDBJ databases">
        <authorList>
            <person name="Rodrigo-Torres L."/>
            <person name="Arahal R.D."/>
            <person name="Lucena T."/>
        </authorList>
    </citation>
    <scope>NUCLEOTIDE SEQUENCE [LARGE SCALE GENOMIC DNA]</scope>
    <source>
        <strain evidence="5">CECT8203</strain>
    </source>
</reference>
<dbReference type="PANTHER" id="PTHR42852">
    <property type="entry name" value="THIOL:DISULFIDE INTERCHANGE PROTEIN DSBE"/>
    <property type="match status" value="1"/>
</dbReference>
<dbReference type="CDD" id="cd03011">
    <property type="entry name" value="TlpA_like_ScsD_MtbDsbE"/>
    <property type="match status" value="1"/>
</dbReference>
<keyword evidence="2" id="KW-0472">Membrane</keyword>
<dbReference type="OrthoDB" id="9796554at2"/>
<dbReference type="Pfam" id="PF00578">
    <property type="entry name" value="AhpC-TSA"/>
    <property type="match status" value="1"/>
</dbReference>
<dbReference type="GO" id="GO:0016209">
    <property type="term" value="F:antioxidant activity"/>
    <property type="evidence" value="ECO:0007669"/>
    <property type="project" value="InterPro"/>
</dbReference>
<keyword evidence="2" id="KW-1133">Transmembrane helix</keyword>
<organism evidence="4 5">
    <name type="scientific">Vibrio thalassae</name>
    <dbReference type="NCBI Taxonomy" id="1243014"/>
    <lineage>
        <taxon>Bacteria</taxon>
        <taxon>Pseudomonadati</taxon>
        <taxon>Pseudomonadota</taxon>
        <taxon>Gammaproteobacteria</taxon>
        <taxon>Vibrionales</taxon>
        <taxon>Vibrionaceae</taxon>
        <taxon>Vibrio</taxon>
    </lineage>
</organism>
<dbReference type="PROSITE" id="PS51352">
    <property type="entry name" value="THIOREDOXIN_2"/>
    <property type="match status" value="1"/>
</dbReference>
<evidence type="ECO:0000313" key="5">
    <source>
        <dbReference type="Proteomes" id="UP000219336"/>
    </source>
</evidence>
<protein>
    <submittedName>
        <fullName evidence="4">Sporulation thiol-disulfide oxidoreductase A</fullName>
    </submittedName>
</protein>
<proteinExistence type="predicted"/>
<evidence type="ECO:0000256" key="1">
    <source>
        <dbReference type="ARBA" id="ARBA00023284"/>
    </source>
</evidence>
<dbReference type="GO" id="GO:0015036">
    <property type="term" value="F:disulfide oxidoreductase activity"/>
    <property type="evidence" value="ECO:0007669"/>
    <property type="project" value="UniProtKB-ARBA"/>
</dbReference>
<dbReference type="Gene3D" id="3.40.30.10">
    <property type="entry name" value="Glutaredoxin"/>
    <property type="match status" value="1"/>
</dbReference>
<dbReference type="InterPro" id="IPR050553">
    <property type="entry name" value="Thioredoxin_ResA/DsbE_sf"/>
</dbReference>
<keyword evidence="5" id="KW-1185">Reference proteome</keyword>
<dbReference type="SUPFAM" id="SSF52833">
    <property type="entry name" value="Thioredoxin-like"/>
    <property type="match status" value="1"/>
</dbReference>
<gene>
    <name evidence="4" type="primary">stoA</name>
    <name evidence="4" type="ORF">VTH8203_01807</name>
</gene>
<dbReference type="AlphaFoldDB" id="A0A240EJ22"/>
<dbReference type="InterPro" id="IPR000866">
    <property type="entry name" value="AhpC/TSA"/>
</dbReference>
<dbReference type="PANTHER" id="PTHR42852:SF17">
    <property type="entry name" value="THIOREDOXIN-LIKE PROTEIN HI_1115"/>
    <property type="match status" value="1"/>
</dbReference>
<dbReference type="InterPro" id="IPR013766">
    <property type="entry name" value="Thioredoxin_domain"/>
</dbReference>
<accession>A0A240EJ22</accession>
<keyword evidence="2" id="KW-0812">Transmembrane</keyword>
<dbReference type="PROSITE" id="PS00194">
    <property type="entry name" value="THIOREDOXIN_1"/>
    <property type="match status" value="1"/>
</dbReference>
<dbReference type="InterPro" id="IPR036249">
    <property type="entry name" value="Thioredoxin-like_sf"/>
</dbReference>
<evidence type="ECO:0000259" key="3">
    <source>
        <dbReference type="PROSITE" id="PS51352"/>
    </source>
</evidence>